<dbReference type="Proteomes" id="UP000828390">
    <property type="component" value="Unassembled WGS sequence"/>
</dbReference>
<comment type="subcellular location">
    <subcellularLocation>
        <location evidence="1">Membrane</location>
        <topology evidence="1">Single-pass type II membrane protein</topology>
    </subcellularLocation>
</comment>
<sequence length="436" mass="49798">MLNEFNTSAMTYRFEPKLYAAMPRHCVRFMAFLAKAPLLKCAIVTVGICSLPALLLSTTSQLSGPQTMFKEGALVTDVNCKALFKGDMGELNGANMLTKTLKRTHLQPNDYKKWIANCSSFKLHRGYITDTLSELEREFPIAFSILMFKDIEMFERLLRAIYRPQNFYCIHVDDKTSDEIFKAVVSITGCFENVFMASQRIDVVWGKLSVLTPELVCMEDLIRRSRKWKYFINLTGQEFPLKSNFELVQILTAFNGSNDVEHVTGNWSPRWKVAGPPPFNIKPVKGVVHAVLSRAFVEFALHNEKAVEFYNWTKKTYIPDETFFATLNHNPSLGAHGAYTGNKTAESFIARFKNRGSIPCAGKRVRGVCIIGTGDLPLLARSKSLFVNKLHQDFHPYAYDCLEELIANRTRDYYYGRWTFDTSYYTQLDFVKNKVG</sequence>
<keyword evidence="4" id="KW-0808">Transferase</keyword>
<keyword evidence="8" id="KW-0472">Membrane</keyword>
<accession>A0A9D3Y7C9</accession>
<dbReference type="GO" id="GO:0008375">
    <property type="term" value="F:acetylglucosaminyltransferase activity"/>
    <property type="evidence" value="ECO:0007669"/>
    <property type="project" value="TreeGrafter"/>
</dbReference>
<protein>
    <recommendedName>
        <fullName evidence="13">Beta-1,3-galactosyl-O-glycosyl-glycoprotein beta-1,6-N-acetylglucosaminyltransferase</fullName>
    </recommendedName>
</protein>
<keyword evidence="5" id="KW-0812">Transmembrane</keyword>
<dbReference type="GO" id="GO:0016020">
    <property type="term" value="C:membrane"/>
    <property type="evidence" value="ECO:0007669"/>
    <property type="project" value="UniProtKB-SubCell"/>
</dbReference>
<evidence type="ECO:0000256" key="8">
    <source>
        <dbReference type="ARBA" id="ARBA00023136"/>
    </source>
</evidence>
<evidence type="ECO:0000256" key="6">
    <source>
        <dbReference type="ARBA" id="ARBA00022968"/>
    </source>
</evidence>
<evidence type="ECO:0000256" key="10">
    <source>
        <dbReference type="ARBA" id="ARBA00038150"/>
    </source>
</evidence>
<gene>
    <name evidence="11" type="ORF">DPMN_081065</name>
</gene>
<evidence type="ECO:0000256" key="9">
    <source>
        <dbReference type="ARBA" id="ARBA00023180"/>
    </source>
</evidence>
<keyword evidence="3" id="KW-0328">Glycosyltransferase</keyword>
<evidence type="ECO:0000256" key="2">
    <source>
        <dbReference type="ARBA" id="ARBA00004922"/>
    </source>
</evidence>
<reference evidence="11" key="2">
    <citation type="submission" date="2020-11" db="EMBL/GenBank/DDBJ databases">
        <authorList>
            <person name="McCartney M.A."/>
            <person name="Auch B."/>
            <person name="Kono T."/>
            <person name="Mallez S."/>
            <person name="Becker A."/>
            <person name="Gohl D.M."/>
            <person name="Silverstein K.A.T."/>
            <person name="Koren S."/>
            <person name="Bechman K.B."/>
            <person name="Herman A."/>
            <person name="Abrahante J.E."/>
            <person name="Garbe J."/>
        </authorList>
    </citation>
    <scope>NUCLEOTIDE SEQUENCE</scope>
    <source>
        <strain evidence="11">Duluth1</strain>
        <tissue evidence="11">Whole animal</tissue>
    </source>
</reference>
<proteinExistence type="inferred from homology"/>
<dbReference type="Pfam" id="PF02485">
    <property type="entry name" value="Branch"/>
    <property type="match status" value="1"/>
</dbReference>
<organism evidence="11 12">
    <name type="scientific">Dreissena polymorpha</name>
    <name type="common">Zebra mussel</name>
    <name type="synonym">Mytilus polymorpha</name>
    <dbReference type="NCBI Taxonomy" id="45954"/>
    <lineage>
        <taxon>Eukaryota</taxon>
        <taxon>Metazoa</taxon>
        <taxon>Spiralia</taxon>
        <taxon>Lophotrochozoa</taxon>
        <taxon>Mollusca</taxon>
        <taxon>Bivalvia</taxon>
        <taxon>Autobranchia</taxon>
        <taxon>Heteroconchia</taxon>
        <taxon>Euheterodonta</taxon>
        <taxon>Imparidentia</taxon>
        <taxon>Neoheterodontei</taxon>
        <taxon>Myida</taxon>
        <taxon>Dreissenoidea</taxon>
        <taxon>Dreissenidae</taxon>
        <taxon>Dreissena</taxon>
    </lineage>
</organism>
<evidence type="ECO:0000256" key="5">
    <source>
        <dbReference type="ARBA" id="ARBA00022692"/>
    </source>
</evidence>
<dbReference type="PANTHER" id="PTHR19297:SF185">
    <property type="entry name" value="BETA-1,3-GALACTOSYL-O-GLYCOSYL-GLYCOPROTEIN BETA-1,6-N-ACETYLGLUCOSAMINYLTRANSFERASE 3"/>
    <property type="match status" value="1"/>
</dbReference>
<comment type="similarity">
    <text evidence="10">Belongs to the glycosyltransferase 14 family.</text>
</comment>
<evidence type="ECO:0000313" key="12">
    <source>
        <dbReference type="Proteomes" id="UP000828390"/>
    </source>
</evidence>
<evidence type="ECO:0000256" key="4">
    <source>
        <dbReference type="ARBA" id="ARBA00022679"/>
    </source>
</evidence>
<dbReference type="AlphaFoldDB" id="A0A9D3Y7C9"/>
<comment type="caution">
    <text evidence="11">The sequence shown here is derived from an EMBL/GenBank/DDBJ whole genome shotgun (WGS) entry which is preliminary data.</text>
</comment>
<keyword evidence="9" id="KW-0325">Glycoprotein</keyword>
<name>A0A9D3Y7C9_DREPO</name>
<keyword evidence="6" id="KW-0735">Signal-anchor</keyword>
<keyword evidence="7" id="KW-1133">Transmembrane helix</keyword>
<evidence type="ECO:0000256" key="3">
    <source>
        <dbReference type="ARBA" id="ARBA00022676"/>
    </source>
</evidence>
<evidence type="ECO:0008006" key="13">
    <source>
        <dbReference type="Google" id="ProtNLM"/>
    </source>
</evidence>
<dbReference type="InterPro" id="IPR003406">
    <property type="entry name" value="Glyco_trans_14"/>
</dbReference>
<dbReference type="EMBL" id="JAIWYP010000016">
    <property type="protein sequence ID" value="KAH3693626.1"/>
    <property type="molecule type" value="Genomic_DNA"/>
</dbReference>
<evidence type="ECO:0000256" key="7">
    <source>
        <dbReference type="ARBA" id="ARBA00022989"/>
    </source>
</evidence>
<reference evidence="11" key="1">
    <citation type="journal article" date="2019" name="bioRxiv">
        <title>The Genome of the Zebra Mussel, Dreissena polymorpha: A Resource for Invasive Species Research.</title>
        <authorList>
            <person name="McCartney M.A."/>
            <person name="Auch B."/>
            <person name="Kono T."/>
            <person name="Mallez S."/>
            <person name="Zhang Y."/>
            <person name="Obille A."/>
            <person name="Becker A."/>
            <person name="Abrahante J.E."/>
            <person name="Garbe J."/>
            <person name="Badalamenti J.P."/>
            <person name="Herman A."/>
            <person name="Mangelson H."/>
            <person name="Liachko I."/>
            <person name="Sullivan S."/>
            <person name="Sone E.D."/>
            <person name="Koren S."/>
            <person name="Silverstein K.A.T."/>
            <person name="Beckman K.B."/>
            <person name="Gohl D.M."/>
        </authorList>
    </citation>
    <scope>NUCLEOTIDE SEQUENCE</scope>
    <source>
        <strain evidence="11">Duluth1</strain>
        <tissue evidence="11">Whole animal</tissue>
    </source>
</reference>
<evidence type="ECO:0000313" key="11">
    <source>
        <dbReference type="EMBL" id="KAH3693626.1"/>
    </source>
</evidence>
<dbReference type="PANTHER" id="PTHR19297">
    <property type="entry name" value="GLYCOSYLTRANSFERASE 14 FAMILY MEMBER"/>
    <property type="match status" value="1"/>
</dbReference>
<keyword evidence="12" id="KW-1185">Reference proteome</keyword>
<evidence type="ECO:0000256" key="1">
    <source>
        <dbReference type="ARBA" id="ARBA00004606"/>
    </source>
</evidence>
<comment type="pathway">
    <text evidence="2">Protein modification; protein glycosylation.</text>
</comment>